<feature type="non-terminal residue" evidence="3">
    <location>
        <position position="1"/>
    </location>
</feature>
<keyword evidence="4" id="KW-1185">Reference proteome</keyword>
<dbReference type="AlphaFoldDB" id="A0A074Z482"/>
<evidence type="ECO:0000313" key="4">
    <source>
        <dbReference type="Proteomes" id="UP000054324"/>
    </source>
</evidence>
<dbReference type="Proteomes" id="UP000054324">
    <property type="component" value="Unassembled WGS sequence"/>
</dbReference>
<accession>A0A074Z482</accession>
<dbReference type="Pfam" id="PF00079">
    <property type="entry name" value="Serpin"/>
    <property type="match status" value="1"/>
</dbReference>
<proteinExistence type="inferred from homology"/>
<dbReference type="SUPFAM" id="SSF56574">
    <property type="entry name" value="Serpins"/>
    <property type="match status" value="1"/>
</dbReference>
<dbReference type="InterPro" id="IPR000215">
    <property type="entry name" value="Serpin_fam"/>
</dbReference>
<dbReference type="KEGG" id="ovi:T265_14998"/>
<comment type="similarity">
    <text evidence="1">Belongs to the serpin family.</text>
</comment>
<dbReference type="OrthoDB" id="1063785at2759"/>
<evidence type="ECO:0000256" key="1">
    <source>
        <dbReference type="ARBA" id="ARBA00009500"/>
    </source>
</evidence>
<dbReference type="RefSeq" id="XP_009174409.1">
    <property type="nucleotide sequence ID" value="XM_009176145.1"/>
</dbReference>
<dbReference type="GO" id="GO:0004867">
    <property type="term" value="F:serine-type endopeptidase inhibitor activity"/>
    <property type="evidence" value="ECO:0007669"/>
    <property type="project" value="InterPro"/>
</dbReference>
<reference evidence="3 4" key="1">
    <citation type="submission" date="2013-11" db="EMBL/GenBank/DDBJ databases">
        <title>Opisthorchis viverrini - life in the bile duct.</title>
        <authorList>
            <person name="Young N.D."/>
            <person name="Nagarajan N."/>
            <person name="Lin S.J."/>
            <person name="Korhonen P.K."/>
            <person name="Jex A.R."/>
            <person name="Hall R.S."/>
            <person name="Safavi-Hemami H."/>
            <person name="Kaewkong W."/>
            <person name="Bertrand D."/>
            <person name="Gao S."/>
            <person name="Seet Q."/>
            <person name="Wongkham S."/>
            <person name="Teh B.T."/>
            <person name="Wongkham C."/>
            <person name="Intapan P.M."/>
            <person name="Maleewong W."/>
            <person name="Yang X."/>
            <person name="Hu M."/>
            <person name="Wang Z."/>
            <person name="Hofmann A."/>
            <person name="Sternberg P.W."/>
            <person name="Tan P."/>
            <person name="Wang J."/>
            <person name="Gasser R.B."/>
        </authorList>
    </citation>
    <scope>NUCLEOTIDE SEQUENCE [LARGE SCALE GENOMIC DNA]</scope>
</reference>
<dbReference type="GeneID" id="20329164"/>
<dbReference type="InterPro" id="IPR042185">
    <property type="entry name" value="Serpin_sf_2"/>
</dbReference>
<dbReference type="PANTHER" id="PTHR11461">
    <property type="entry name" value="SERINE PROTEASE INHIBITOR, SERPIN"/>
    <property type="match status" value="1"/>
</dbReference>
<dbReference type="PANTHER" id="PTHR11461:SF211">
    <property type="entry name" value="GH10112P-RELATED"/>
    <property type="match status" value="1"/>
</dbReference>
<feature type="domain" description="Serpin" evidence="2">
    <location>
        <begin position="1"/>
        <end position="77"/>
    </location>
</feature>
<dbReference type="Gene3D" id="2.30.39.10">
    <property type="entry name" value="Alpha-1-antitrypsin, domain 1"/>
    <property type="match status" value="1"/>
</dbReference>
<dbReference type="GO" id="GO:0005615">
    <property type="term" value="C:extracellular space"/>
    <property type="evidence" value="ECO:0007669"/>
    <property type="project" value="InterPro"/>
</dbReference>
<dbReference type="InterPro" id="IPR036186">
    <property type="entry name" value="Serpin_sf"/>
</dbReference>
<name>A0A074Z482_OPIVI</name>
<gene>
    <name evidence="3" type="ORF">T265_14998</name>
</gene>
<evidence type="ECO:0000313" key="3">
    <source>
        <dbReference type="EMBL" id="KER21863.1"/>
    </source>
</evidence>
<dbReference type="CTD" id="20329164"/>
<organism evidence="3 4">
    <name type="scientific">Opisthorchis viverrini</name>
    <name type="common">Southeast Asian liver fluke</name>
    <dbReference type="NCBI Taxonomy" id="6198"/>
    <lineage>
        <taxon>Eukaryota</taxon>
        <taxon>Metazoa</taxon>
        <taxon>Spiralia</taxon>
        <taxon>Lophotrochozoa</taxon>
        <taxon>Platyhelminthes</taxon>
        <taxon>Trematoda</taxon>
        <taxon>Digenea</taxon>
        <taxon>Opisthorchiida</taxon>
        <taxon>Opisthorchiata</taxon>
        <taxon>Opisthorchiidae</taxon>
        <taxon>Opisthorchis</taxon>
    </lineage>
</organism>
<evidence type="ECO:0000259" key="2">
    <source>
        <dbReference type="Pfam" id="PF00079"/>
    </source>
</evidence>
<protein>
    <recommendedName>
        <fullName evidence="2">Serpin domain-containing protein</fullName>
    </recommendedName>
</protein>
<sequence>LLPSGSITNDTVLSVINALYFKGNWNSPFIKERTTTEEFHCLDGKRIAVKMMFVKAMFGYNSWDACAAHVLRLPFKDT</sequence>
<dbReference type="EMBL" id="KL596936">
    <property type="protein sequence ID" value="KER21863.1"/>
    <property type="molecule type" value="Genomic_DNA"/>
</dbReference>
<feature type="non-terminal residue" evidence="3">
    <location>
        <position position="78"/>
    </location>
</feature>
<dbReference type="InterPro" id="IPR023796">
    <property type="entry name" value="Serpin_dom"/>
</dbReference>